<sequence>MISPTRREGKDLPCHLVKGGDNTFRLANTRRLNFTLHSPSSYYLAEDNFRVVFPWAFEQVVRNSKSEFWRGIFGVAWGYNGN</sequence>
<reference evidence="1 2" key="1">
    <citation type="submission" date="2021-06" db="EMBL/GenBank/DDBJ databases">
        <title>Caerostris extrusa draft genome.</title>
        <authorList>
            <person name="Kono N."/>
            <person name="Arakawa K."/>
        </authorList>
    </citation>
    <scope>NUCLEOTIDE SEQUENCE [LARGE SCALE GENOMIC DNA]</scope>
</reference>
<dbReference type="AlphaFoldDB" id="A0AAV4Y3N1"/>
<protein>
    <submittedName>
        <fullName evidence="1">Uncharacterized protein</fullName>
    </submittedName>
</protein>
<dbReference type="Proteomes" id="UP001054945">
    <property type="component" value="Unassembled WGS sequence"/>
</dbReference>
<keyword evidence="2" id="KW-1185">Reference proteome</keyword>
<evidence type="ECO:0000313" key="1">
    <source>
        <dbReference type="EMBL" id="GIZ01504.1"/>
    </source>
</evidence>
<accession>A0AAV4Y3N1</accession>
<gene>
    <name evidence="1" type="ORF">CEXT_748571</name>
</gene>
<evidence type="ECO:0000313" key="2">
    <source>
        <dbReference type="Proteomes" id="UP001054945"/>
    </source>
</evidence>
<comment type="caution">
    <text evidence="1">The sequence shown here is derived from an EMBL/GenBank/DDBJ whole genome shotgun (WGS) entry which is preliminary data.</text>
</comment>
<proteinExistence type="predicted"/>
<name>A0AAV4Y3N1_CAEEX</name>
<organism evidence="1 2">
    <name type="scientific">Caerostris extrusa</name>
    <name type="common">Bark spider</name>
    <name type="synonym">Caerostris bankana</name>
    <dbReference type="NCBI Taxonomy" id="172846"/>
    <lineage>
        <taxon>Eukaryota</taxon>
        <taxon>Metazoa</taxon>
        <taxon>Ecdysozoa</taxon>
        <taxon>Arthropoda</taxon>
        <taxon>Chelicerata</taxon>
        <taxon>Arachnida</taxon>
        <taxon>Araneae</taxon>
        <taxon>Araneomorphae</taxon>
        <taxon>Entelegynae</taxon>
        <taxon>Araneoidea</taxon>
        <taxon>Araneidae</taxon>
        <taxon>Caerostris</taxon>
    </lineage>
</organism>
<dbReference type="EMBL" id="BPLR01001312">
    <property type="protein sequence ID" value="GIZ01504.1"/>
    <property type="molecule type" value="Genomic_DNA"/>
</dbReference>